<dbReference type="Gene3D" id="3.20.20.105">
    <property type="entry name" value="Queuine tRNA-ribosyltransferase-like"/>
    <property type="match status" value="1"/>
</dbReference>
<keyword evidence="1" id="KW-0819">tRNA processing</keyword>
<dbReference type="GO" id="GO:0008616">
    <property type="term" value="P:tRNA queuosine(34) biosynthetic process"/>
    <property type="evidence" value="ECO:0007669"/>
    <property type="project" value="TreeGrafter"/>
</dbReference>
<evidence type="ECO:0000313" key="3">
    <source>
        <dbReference type="EMBL" id="PIX74540.1"/>
    </source>
</evidence>
<dbReference type="GO" id="GO:0005829">
    <property type="term" value="C:cytosol"/>
    <property type="evidence" value="ECO:0007669"/>
    <property type="project" value="TreeGrafter"/>
</dbReference>
<dbReference type="NCBIfam" id="TIGR00449">
    <property type="entry name" value="tgt_general"/>
    <property type="match status" value="1"/>
</dbReference>
<proteinExistence type="predicted"/>
<dbReference type="Proteomes" id="UP000229708">
    <property type="component" value="Unassembled WGS sequence"/>
</dbReference>
<evidence type="ECO:0000313" key="4">
    <source>
        <dbReference type="Proteomes" id="UP000229708"/>
    </source>
</evidence>
<dbReference type="EMBL" id="PFJI01000011">
    <property type="protein sequence ID" value="PIX74540.1"/>
    <property type="molecule type" value="Genomic_DNA"/>
</dbReference>
<evidence type="ECO:0000259" key="2">
    <source>
        <dbReference type="Pfam" id="PF01702"/>
    </source>
</evidence>
<dbReference type="InterPro" id="IPR036511">
    <property type="entry name" value="TGT-like_sf"/>
</dbReference>
<evidence type="ECO:0000256" key="1">
    <source>
        <dbReference type="ARBA" id="ARBA00022694"/>
    </source>
</evidence>
<dbReference type="InterPro" id="IPR002616">
    <property type="entry name" value="tRNA_ribo_trans-like"/>
</dbReference>
<protein>
    <recommendedName>
        <fullName evidence="2">tRNA-guanine(15) transglycosylase-like domain-containing protein</fullName>
    </recommendedName>
</protein>
<dbReference type="SUPFAM" id="SSF51713">
    <property type="entry name" value="tRNA-guanine transglycosylase"/>
    <property type="match status" value="1"/>
</dbReference>
<comment type="caution">
    <text evidence="3">The sequence shown here is derived from an EMBL/GenBank/DDBJ whole genome shotgun (WGS) entry which is preliminary data.</text>
</comment>
<sequence length="130" mass="15196">LGVGQVDDIIDLVKQGIDTFDCVEPTRLARMGVLYRSGNVQLSIINDQSNSKLKFLKKETDILQGKYRYDLSRVDEGCDCYVCQNFTKAYLHHLFKQREILGYNLATYHNLWIMERLMEGIRMKIKEDEI</sequence>
<dbReference type="AlphaFoldDB" id="A0A2M7M198"/>
<organism evidence="3 4">
    <name type="scientific">Candidatus Roizmanbacteria bacterium CG_4_10_14_3_um_filter_33_21</name>
    <dbReference type="NCBI Taxonomy" id="1974830"/>
    <lineage>
        <taxon>Bacteria</taxon>
        <taxon>Candidatus Roizmaniibacteriota</taxon>
    </lineage>
</organism>
<gene>
    <name evidence="3" type="ORF">COZ39_00260</name>
</gene>
<feature type="non-terminal residue" evidence="3">
    <location>
        <position position="1"/>
    </location>
</feature>
<name>A0A2M7M198_9BACT</name>
<dbReference type="Pfam" id="PF01702">
    <property type="entry name" value="TGT"/>
    <property type="match status" value="1"/>
</dbReference>
<accession>A0A2M7M198</accession>
<reference evidence="4" key="1">
    <citation type="submission" date="2017-09" db="EMBL/GenBank/DDBJ databases">
        <title>Depth-based differentiation of microbial function through sediment-hosted aquifers and enrichment of novel symbionts in the deep terrestrial subsurface.</title>
        <authorList>
            <person name="Probst A.J."/>
            <person name="Ladd B."/>
            <person name="Jarett J.K."/>
            <person name="Geller-Mcgrath D.E."/>
            <person name="Sieber C.M.K."/>
            <person name="Emerson J.B."/>
            <person name="Anantharaman K."/>
            <person name="Thomas B.C."/>
            <person name="Malmstrom R."/>
            <person name="Stieglmeier M."/>
            <person name="Klingl A."/>
            <person name="Woyke T."/>
            <person name="Ryan C.M."/>
            <person name="Banfield J.F."/>
        </authorList>
    </citation>
    <scope>NUCLEOTIDE SEQUENCE [LARGE SCALE GENOMIC DNA]</scope>
</reference>
<dbReference type="InterPro" id="IPR050076">
    <property type="entry name" value="ArchSynthase1/Queuine_TRR"/>
</dbReference>
<feature type="domain" description="tRNA-guanine(15) transglycosylase-like" evidence="2">
    <location>
        <begin position="2"/>
        <end position="129"/>
    </location>
</feature>
<dbReference type="PANTHER" id="PTHR46499:SF1">
    <property type="entry name" value="QUEUINE TRNA-RIBOSYLTRANSFERASE"/>
    <property type="match status" value="1"/>
</dbReference>
<dbReference type="PANTHER" id="PTHR46499">
    <property type="entry name" value="QUEUINE TRNA-RIBOSYLTRANSFERASE"/>
    <property type="match status" value="1"/>
</dbReference>